<dbReference type="Proteomes" id="UP001059480">
    <property type="component" value="Unassembled WGS sequence"/>
</dbReference>
<dbReference type="CDD" id="cd03014">
    <property type="entry name" value="PRX_Atyp2cys"/>
    <property type="match status" value="1"/>
</dbReference>
<dbReference type="NCBIfam" id="NF001808">
    <property type="entry name" value="PRK00522.1"/>
    <property type="match status" value="1"/>
</dbReference>
<dbReference type="EC" id="1.11.1.-" evidence="6"/>
<dbReference type="RefSeq" id="WP_256945708.1">
    <property type="nucleotide sequence ID" value="NZ_JANHNZ010000010.1"/>
</dbReference>
<dbReference type="Gene3D" id="3.40.30.10">
    <property type="entry name" value="Glutaredoxin"/>
    <property type="match status" value="1"/>
</dbReference>
<protein>
    <submittedName>
        <fullName evidence="6">Thiol peroxidase</fullName>
        <ecNumber evidence="6">1.11.1.-</ecNumber>
    </submittedName>
</protein>
<name>A0ABT1WQ93_9LACT</name>
<dbReference type="PROSITE" id="PS51352">
    <property type="entry name" value="THIOREDOXIN_2"/>
    <property type="match status" value="1"/>
</dbReference>
<evidence type="ECO:0000256" key="4">
    <source>
        <dbReference type="ARBA" id="ARBA00023284"/>
    </source>
</evidence>
<dbReference type="InterPro" id="IPR013766">
    <property type="entry name" value="Thioredoxin_domain"/>
</dbReference>
<keyword evidence="3" id="KW-1015">Disulfide bond</keyword>
<keyword evidence="4" id="KW-0676">Redox-active center</keyword>
<accession>A0ABT1WQ93</accession>
<comment type="caution">
    <text evidence="6">The sequence shown here is derived from an EMBL/GenBank/DDBJ whole genome shotgun (WGS) entry which is preliminary data.</text>
</comment>
<evidence type="ECO:0000256" key="3">
    <source>
        <dbReference type="ARBA" id="ARBA00023157"/>
    </source>
</evidence>
<gene>
    <name evidence="6" type="primary">tpx</name>
    <name evidence="6" type="ORF">NPA36_08535</name>
</gene>
<dbReference type="PANTHER" id="PTHR43110:SF1">
    <property type="entry name" value="THIOL PEROXIDASE"/>
    <property type="match status" value="1"/>
</dbReference>
<dbReference type="InterPro" id="IPR002065">
    <property type="entry name" value="TPX"/>
</dbReference>
<evidence type="ECO:0000313" key="7">
    <source>
        <dbReference type="Proteomes" id="UP001059480"/>
    </source>
</evidence>
<dbReference type="InterPro" id="IPR050455">
    <property type="entry name" value="Tpx_Peroxidase_subfamily"/>
</dbReference>
<keyword evidence="7" id="KW-1185">Reference proteome</keyword>
<proteinExistence type="predicted"/>
<dbReference type="InterPro" id="IPR000866">
    <property type="entry name" value="AhpC/TSA"/>
</dbReference>
<evidence type="ECO:0000256" key="1">
    <source>
        <dbReference type="ARBA" id="ARBA00022559"/>
    </source>
</evidence>
<organism evidence="6 7">
    <name type="scientific">Granulicatella seriolae</name>
    <dbReference type="NCBI Taxonomy" id="2967226"/>
    <lineage>
        <taxon>Bacteria</taxon>
        <taxon>Bacillati</taxon>
        <taxon>Bacillota</taxon>
        <taxon>Bacilli</taxon>
        <taxon>Lactobacillales</taxon>
        <taxon>Carnobacteriaceae</taxon>
        <taxon>Granulicatella</taxon>
    </lineage>
</organism>
<evidence type="ECO:0000259" key="5">
    <source>
        <dbReference type="PROSITE" id="PS51352"/>
    </source>
</evidence>
<dbReference type="Pfam" id="PF00578">
    <property type="entry name" value="AhpC-TSA"/>
    <property type="match status" value="1"/>
</dbReference>
<keyword evidence="2" id="KW-0049">Antioxidant</keyword>
<feature type="domain" description="Thioredoxin" evidence="5">
    <location>
        <begin position="17"/>
        <end position="164"/>
    </location>
</feature>
<dbReference type="PANTHER" id="PTHR43110">
    <property type="entry name" value="THIOL PEROXIDASE"/>
    <property type="match status" value="1"/>
</dbReference>
<keyword evidence="1 6" id="KW-0575">Peroxidase</keyword>
<keyword evidence="6" id="KW-0560">Oxidoreductase</keyword>
<sequence>MEVTRKGSPYQTEGQVPQVGELVPDFVVVSSKDDELRLDTLKGQVTLISVVPDINTSVCDIQTKKFNQEIAALDDIQLVTVSTNTKEDFLEWCAGNGVDMLMASDTQRDFGKKYGIYIPELDVDQRAVFLLDKEGRLVYKEILVEMVDQPNYEVAIEEAKALRE</sequence>
<dbReference type="GO" id="GO:0004601">
    <property type="term" value="F:peroxidase activity"/>
    <property type="evidence" value="ECO:0007669"/>
    <property type="project" value="UniProtKB-KW"/>
</dbReference>
<dbReference type="InterPro" id="IPR036249">
    <property type="entry name" value="Thioredoxin-like_sf"/>
</dbReference>
<reference evidence="6" key="1">
    <citation type="submission" date="2022-07" db="EMBL/GenBank/DDBJ databases">
        <authorList>
            <person name="Jung M.-Y."/>
            <person name="Lee M."/>
        </authorList>
    </citation>
    <scope>NUCLEOTIDE SEQUENCE</scope>
    <source>
        <strain evidence="6">S8</strain>
    </source>
</reference>
<evidence type="ECO:0000313" key="6">
    <source>
        <dbReference type="EMBL" id="MCQ9210595.1"/>
    </source>
</evidence>
<evidence type="ECO:0000256" key="2">
    <source>
        <dbReference type="ARBA" id="ARBA00022862"/>
    </source>
</evidence>
<reference evidence="6" key="3">
    <citation type="journal article" date="2023" name="Microbiol. Resour. Announc.">
        <title>Draft Genome Sequence of Granulicatella sp. Strain S8, Isolated from a Marine Fish, Seriola quinqueradiata.</title>
        <authorList>
            <person name="Lee M."/>
            <person name="Farooq A."/>
            <person name="Jeong J.B."/>
            <person name="Jung M.Y."/>
        </authorList>
    </citation>
    <scope>NUCLEOTIDE SEQUENCE</scope>
    <source>
        <strain evidence="6">S8</strain>
    </source>
</reference>
<dbReference type="EMBL" id="JANHNZ010000010">
    <property type="protein sequence ID" value="MCQ9210595.1"/>
    <property type="molecule type" value="Genomic_DNA"/>
</dbReference>
<reference evidence="6" key="2">
    <citation type="journal article" date="2023" name="Curr. Microbiol.">
        <title>Granulicatella seriolae sp. nov., a Novel Facultative Anaerobe Isolated from Yellowtail Marine Fish.</title>
        <authorList>
            <person name="Lee M."/>
            <person name="Choi Y.J."/>
            <person name="Farooq A."/>
            <person name="Jeong J.B."/>
            <person name="Jung M.Y."/>
        </authorList>
    </citation>
    <scope>NUCLEOTIDE SEQUENCE</scope>
    <source>
        <strain evidence="6">S8</strain>
    </source>
</reference>
<dbReference type="SUPFAM" id="SSF52833">
    <property type="entry name" value="Thioredoxin-like"/>
    <property type="match status" value="1"/>
</dbReference>